<dbReference type="Gene3D" id="3.20.20.80">
    <property type="entry name" value="Glycosidases"/>
    <property type="match status" value="1"/>
</dbReference>
<dbReference type="Pfam" id="PF02837">
    <property type="entry name" value="Glyco_hydro_2_N"/>
    <property type="match status" value="1"/>
</dbReference>
<dbReference type="OrthoDB" id="9801077at2"/>
<dbReference type="Gene3D" id="2.60.120.260">
    <property type="entry name" value="Galactose-binding domain-like"/>
    <property type="match status" value="1"/>
</dbReference>
<evidence type="ECO:0000259" key="4">
    <source>
        <dbReference type="Pfam" id="PF02836"/>
    </source>
</evidence>
<dbReference type="GO" id="GO:0019391">
    <property type="term" value="P:glucuronoside catabolic process"/>
    <property type="evidence" value="ECO:0007669"/>
    <property type="project" value="TreeGrafter"/>
</dbReference>
<dbReference type="PANTHER" id="PTHR10066">
    <property type="entry name" value="BETA-GLUCURONIDASE"/>
    <property type="match status" value="1"/>
</dbReference>
<accession>A0A1I2AUX0</accession>
<dbReference type="GO" id="GO:0030246">
    <property type="term" value="F:carbohydrate binding"/>
    <property type="evidence" value="ECO:0007669"/>
    <property type="project" value="TreeGrafter"/>
</dbReference>
<dbReference type="STRING" id="385682.SAMN05444380_1126"/>
<evidence type="ECO:0000256" key="2">
    <source>
        <dbReference type="ARBA" id="ARBA00022801"/>
    </source>
</evidence>
<dbReference type="AlphaFoldDB" id="A0A1I2AUX0"/>
<evidence type="ECO:0000313" key="6">
    <source>
        <dbReference type="EMBL" id="SFE47761.1"/>
    </source>
</evidence>
<gene>
    <name evidence="6" type="ORF">SAMN05444380_1126</name>
</gene>
<proteinExistence type="inferred from homology"/>
<dbReference type="eggNOG" id="COG3250">
    <property type="taxonomic scope" value="Bacteria"/>
</dbReference>
<dbReference type="Gene3D" id="2.60.40.10">
    <property type="entry name" value="Immunoglobulins"/>
    <property type="match status" value="1"/>
</dbReference>
<feature type="domain" description="Glycoside hydrolase family 2 catalytic" evidence="4">
    <location>
        <begin position="304"/>
        <end position="594"/>
    </location>
</feature>
<keyword evidence="7" id="KW-1185">Reference proteome</keyword>
<dbReference type="InterPro" id="IPR008979">
    <property type="entry name" value="Galactose-bd-like_sf"/>
</dbReference>
<dbReference type="GO" id="GO:0005975">
    <property type="term" value="P:carbohydrate metabolic process"/>
    <property type="evidence" value="ECO:0007669"/>
    <property type="project" value="InterPro"/>
</dbReference>
<evidence type="ECO:0000256" key="1">
    <source>
        <dbReference type="ARBA" id="ARBA00007401"/>
    </source>
</evidence>
<dbReference type="GO" id="GO:0004566">
    <property type="term" value="F:beta-glucuronidase activity"/>
    <property type="evidence" value="ECO:0007669"/>
    <property type="project" value="TreeGrafter"/>
</dbReference>
<evidence type="ECO:0000259" key="5">
    <source>
        <dbReference type="Pfam" id="PF02837"/>
    </source>
</evidence>
<organism evidence="6 7">
    <name type="scientific">Thermophagus xiamenensis</name>
    <dbReference type="NCBI Taxonomy" id="385682"/>
    <lineage>
        <taxon>Bacteria</taxon>
        <taxon>Pseudomonadati</taxon>
        <taxon>Bacteroidota</taxon>
        <taxon>Bacteroidia</taxon>
        <taxon>Marinilabiliales</taxon>
        <taxon>Marinilabiliaceae</taxon>
        <taxon>Thermophagus</taxon>
    </lineage>
</organism>
<dbReference type="InterPro" id="IPR013783">
    <property type="entry name" value="Ig-like_fold"/>
</dbReference>
<dbReference type="Pfam" id="PF02836">
    <property type="entry name" value="Glyco_hydro_2_C"/>
    <property type="match status" value="1"/>
</dbReference>
<dbReference type="SUPFAM" id="SSF49785">
    <property type="entry name" value="Galactose-binding domain-like"/>
    <property type="match status" value="1"/>
</dbReference>
<evidence type="ECO:0000313" key="7">
    <source>
        <dbReference type="Proteomes" id="UP000181976"/>
    </source>
</evidence>
<dbReference type="InterPro" id="IPR017853">
    <property type="entry name" value="GH"/>
</dbReference>
<dbReference type="SUPFAM" id="SSF49303">
    <property type="entry name" value="beta-Galactosidase/glucuronidase domain"/>
    <property type="match status" value="1"/>
</dbReference>
<evidence type="ECO:0000256" key="3">
    <source>
        <dbReference type="ARBA" id="ARBA00023295"/>
    </source>
</evidence>
<dbReference type="PRINTS" id="PR00132">
    <property type="entry name" value="GLHYDRLASE2"/>
</dbReference>
<dbReference type="EMBL" id="FONA01000012">
    <property type="protein sequence ID" value="SFE47761.1"/>
    <property type="molecule type" value="Genomic_DNA"/>
</dbReference>
<dbReference type="InParanoid" id="A0A1I2AUX0"/>
<name>A0A1I2AUX0_9BACT</name>
<dbReference type="Proteomes" id="UP000181976">
    <property type="component" value="Unassembled WGS sequence"/>
</dbReference>
<reference evidence="6 7" key="1">
    <citation type="submission" date="2016-10" db="EMBL/GenBank/DDBJ databases">
        <authorList>
            <person name="de Groot N.N."/>
        </authorList>
    </citation>
    <scope>NUCLEOTIDE SEQUENCE [LARGE SCALE GENOMIC DNA]</scope>
    <source>
        <strain evidence="6 7">DSM 19012</strain>
    </source>
</reference>
<keyword evidence="3" id="KW-0326">Glycosidase</keyword>
<dbReference type="InterPro" id="IPR006101">
    <property type="entry name" value="Glyco_hydro_2"/>
</dbReference>
<dbReference type="SUPFAM" id="SSF51445">
    <property type="entry name" value="(Trans)glycosidases"/>
    <property type="match status" value="1"/>
</dbReference>
<sequence>MKRSLVFLLMIWFPVIGKANQNLFPLITNIPHRETFSLNGDWDYIVDRYETGYYDYRLRPSKWGFFRDQKPRNQSDLVEYSFEDSKKMFIPRDWNSSDPELNFYEGTVWFRKSFDFYPVNNERYFLYFGAVNYEALVYLNGQFIGSHKGGFTPFNFEVTGKLKEGQNYIVVKVDNTRHKDEVPTVNTDWWNYGGITRDVLIVKEPETFIRDFSIALTEGKYNEISGWIQLDGINLQTPITIDIPELNKKISVTPDETGRATFFLKAKPVLWSPQNPKLYDVYFSTVGKTMKEKIAFRHIEAIGNQVFLNGKPIFLRGVCIHEEAPYRAGRFSNPAEAHTLLSWAKEMNANFVRLAHYPHNEYMVREAEKMGLLIWSEIPVYWTINFTSKETLQNAKNQLEEMITRDKNRGAIIIWSLANETPVSEERNQFLSQLVMHARNIDNTRLISMAMEKDYHDPFTPSIKDPLMNIVDVISFNSYIGWYDGLPEKCAKMNWLLPDDKPVIISEFGGGAKQGFHGDKNQRWTEEFQEELYIQSVAMFDKMNVAGTCPWILMDFKSPRRLLPKIQDGWNRKGLISNDGIKKKAFFIMKNWYEDKP</sequence>
<dbReference type="RefSeq" id="WP_010527436.1">
    <property type="nucleotide sequence ID" value="NZ_AFSL01000044.1"/>
</dbReference>
<dbReference type="FunCoup" id="A0A1I2AUX0">
    <property type="interactions" value="355"/>
</dbReference>
<feature type="domain" description="Glycosyl hydrolases family 2 sugar binding" evidence="5">
    <location>
        <begin position="97"/>
        <end position="205"/>
    </location>
</feature>
<dbReference type="InterPro" id="IPR006103">
    <property type="entry name" value="Glyco_hydro_2_cat"/>
</dbReference>
<dbReference type="InterPro" id="IPR036156">
    <property type="entry name" value="Beta-gal/glucu_dom_sf"/>
</dbReference>
<protein>
    <submittedName>
        <fullName evidence="6">Beta-glucuronidase</fullName>
    </submittedName>
</protein>
<dbReference type="InterPro" id="IPR006104">
    <property type="entry name" value="Glyco_hydro_2_N"/>
</dbReference>
<comment type="similarity">
    <text evidence="1">Belongs to the glycosyl hydrolase 2 family.</text>
</comment>
<dbReference type="PANTHER" id="PTHR10066:SF67">
    <property type="entry name" value="BETA-GLUCURONIDASE"/>
    <property type="match status" value="1"/>
</dbReference>
<keyword evidence="2" id="KW-0378">Hydrolase</keyword>